<reference evidence="4" key="1">
    <citation type="book" date="2014" name="THE 24TH EUROPEAN CONGRESS OF CLINICAL MICROBIOLOGY AND INFECTIOUS DISEASES" publisher="ECCMID 2014" city="Barcelona, Spain">
        <title>Identification of resistance genes in three multidrug-resistant Bacteroides fragilis isolates by whole genome sequencing.</title>
        <editorList>
            <person name="Unknown"/>
            <person name="A."/>
        </editorList>
        <authorList>
            <person name="Sydenham T.V."/>
            <person name="Hasman H."/>
            <person name="Wang M."/>
            <person name="Soki J."/>
            <person name="Nagy E."/>
            <person name="Justesen U.S."/>
        </authorList>
    </citation>
    <scope>NUCLEOTIDE SEQUENCE</scope>
    <source>
        <strain evidence="4">DCMSKEJBY0001B</strain>
    </source>
</reference>
<dbReference type="Proteomes" id="UP001079672">
    <property type="component" value="Unassembled WGS sequence"/>
</dbReference>
<keyword evidence="1" id="KW-0812">Transmembrane</keyword>
<evidence type="ECO:0000313" key="7">
    <source>
        <dbReference type="Proteomes" id="UP000036847"/>
    </source>
</evidence>
<reference evidence="6" key="4">
    <citation type="submission" date="2022-08" db="EMBL/GenBank/DDBJ databases">
        <title>Genome Sequencing of Bacteroides fragilis Group Isolates with Nanopore Technology.</title>
        <authorList>
            <person name="Tisza M.J."/>
            <person name="Smith D."/>
            <person name="Dekker J.P."/>
        </authorList>
    </citation>
    <scope>NUCLEOTIDE SEQUENCE</scope>
    <source>
        <strain evidence="6">BFG-70</strain>
    </source>
</reference>
<reference evidence="3" key="5">
    <citation type="submission" date="2022-12" db="EMBL/GenBank/DDBJ databases">
        <title>Development of a Multilocus Sequence Typing Scheme for Bacteroides fragilis Based on Whole Genome Sequencing Data and Clinical Application.</title>
        <authorList>
            <person name="Nielsen F.D."/>
            <person name="Justesen U.S."/>
        </authorList>
    </citation>
    <scope>NUCLEOTIDE SEQUENCE</scope>
    <source>
        <strain evidence="3">BF_AM_ODE_DK_2015_4</strain>
    </source>
</reference>
<organism evidence="5 8">
    <name type="scientific">Bacteroides fragilis</name>
    <dbReference type="NCBI Taxonomy" id="817"/>
    <lineage>
        <taxon>Bacteria</taxon>
        <taxon>Pseudomonadati</taxon>
        <taxon>Bacteroidota</taxon>
        <taxon>Bacteroidia</taxon>
        <taxon>Bacteroidales</taxon>
        <taxon>Bacteroidaceae</taxon>
        <taxon>Bacteroides</taxon>
    </lineage>
</organism>
<evidence type="ECO:0000259" key="2">
    <source>
        <dbReference type="Pfam" id="PF00578"/>
    </source>
</evidence>
<dbReference type="Pfam" id="PF00578">
    <property type="entry name" value="AhpC-TSA"/>
    <property type="match status" value="1"/>
</dbReference>
<keyword evidence="1" id="KW-0472">Membrane</keyword>
<dbReference type="Gene3D" id="3.40.30.10">
    <property type="entry name" value="Glutaredoxin"/>
    <property type="match status" value="1"/>
</dbReference>
<dbReference type="EMBL" id="CP103216">
    <property type="protein sequence ID" value="UVR55820.1"/>
    <property type="molecule type" value="Genomic_DNA"/>
</dbReference>
<protein>
    <submittedName>
        <fullName evidence="3">Redoxin domain-containing protein</fullName>
    </submittedName>
</protein>
<dbReference type="EMBL" id="CP036546">
    <property type="protein sequence ID" value="QCQ46092.1"/>
    <property type="molecule type" value="Genomic_DNA"/>
</dbReference>
<evidence type="ECO:0000313" key="4">
    <source>
        <dbReference type="EMBL" id="QCQ46092.1"/>
    </source>
</evidence>
<evidence type="ECO:0000313" key="3">
    <source>
        <dbReference type="EMBL" id="MCZ2687842.1"/>
    </source>
</evidence>
<dbReference type="GO" id="GO:0016491">
    <property type="term" value="F:oxidoreductase activity"/>
    <property type="evidence" value="ECO:0007669"/>
    <property type="project" value="InterPro"/>
</dbReference>
<dbReference type="SUPFAM" id="SSF52833">
    <property type="entry name" value="Thioredoxin-like"/>
    <property type="match status" value="1"/>
</dbReference>
<dbReference type="OrthoDB" id="9805634at2"/>
<feature type="domain" description="Alkyl hydroperoxide reductase subunit C/ Thiol specific antioxidant" evidence="2">
    <location>
        <begin position="43"/>
        <end position="150"/>
    </location>
</feature>
<evidence type="ECO:0000256" key="1">
    <source>
        <dbReference type="SAM" id="Phobius"/>
    </source>
</evidence>
<gene>
    <name evidence="5" type="ORF">DW228_03220</name>
    <name evidence="4" type="ORF">EC80_015120</name>
    <name evidence="6" type="ORF">NXX45_19210</name>
    <name evidence="3" type="ORF">O1433_10070</name>
</gene>
<feature type="transmembrane region" description="Helical" evidence="1">
    <location>
        <begin position="6"/>
        <end position="26"/>
    </location>
</feature>
<sequence length="171" mass="19995">MIMRTICTFVCLVMLIITGISFIFIINPKRTKQIQSSFDLEQPIKDINGQNIQENLNLQKNTIVLFLNSDCDFCKQEIDFIDKNIDIFKSKYNLLIVSFENRDKLKIFENLTKIDNNSPFIIISDPDFDLINKYEITEFPSLFLFTPDGKERLSHRGIALDTLEELLKQTF</sequence>
<dbReference type="GO" id="GO:0016209">
    <property type="term" value="F:antioxidant activity"/>
    <property type="evidence" value="ECO:0007669"/>
    <property type="project" value="InterPro"/>
</dbReference>
<dbReference type="Proteomes" id="UP001060330">
    <property type="component" value="Chromosome"/>
</dbReference>
<dbReference type="EMBL" id="JAPTZU010000005">
    <property type="protein sequence ID" value="MCZ2687842.1"/>
    <property type="molecule type" value="Genomic_DNA"/>
</dbReference>
<dbReference type="AlphaFoldDB" id="A0A081TKX7"/>
<evidence type="ECO:0000313" key="5">
    <source>
        <dbReference type="EMBL" id="RHH15515.1"/>
    </source>
</evidence>
<dbReference type="InterPro" id="IPR036249">
    <property type="entry name" value="Thioredoxin-like_sf"/>
</dbReference>
<evidence type="ECO:0000313" key="8">
    <source>
        <dbReference type="Proteomes" id="UP000266644"/>
    </source>
</evidence>
<name>A0A081TKX7_BACFG</name>
<proteinExistence type="predicted"/>
<reference evidence="5 8" key="2">
    <citation type="submission" date="2018-08" db="EMBL/GenBank/DDBJ databases">
        <title>A genome reference for cultivated species of the human gut microbiota.</title>
        <authorList>
            <person name="Zou Y."/>
            <person name="Xue W."/>
            <person name="Luo G."/>
        </authorList>
    </citation>
    <scope>NUCLEOTIDE SEQUENCE [LARGE SCALE GENOMIC DNA]</scope>
    <source>
        <strain evidence="5 8">AM18-6</strain>
    </source>
</reference>
<reference evidence="4 7" key="3">
    <citation type="submission" date="2019-03" db="EMBL/GenBank/DDBJ databases">
        <title>Complete genome assembly of MDR B. fragilis.</title>
        <authorList>
            <person name="Sydenham T.V."/>
            <person name="Hasman H."/>
            <person name="Justesen U.S."/>
        </authorList>
    </citation>
    <scope>NUCLEOTIDE SEQUENCE [LARGE SCALE GENOMIC DNA]</scope>
    <source>
        <strain evidence="4 7">DCMSKEJBY0001B</strain>
    </source>
</reference>
<dbReference type="Proteomes" id="UP000036847">
    <property type="component" value="Chromosome"/>
</dbReference>
<dbReference type="InterPro" id="IPR000866">
    <property type="entry name" value="AhpC/TSA"/>
</dbReference>
<dbReference type="Proteomes" id="UP000266644">
    <property type="component" value="Unassembled WGS sequence"/>
</dbReference>
<dbReference type="RefSeq" id="WP_032536685.1">
    <property type="nucleotide sequence ID" value="NZ_CP036546.1"/>
</dbReference>
<dbReference type="EMBL" id="QRJE01000004">
    <property type="protein sequence ID" value="RHH15515.1"/>
    <property type="molecule type" value="Genomic_DNA"/>
</dbReference>
<keyword evidence="1" id="KW-1133">Transmembrane helix</keyword>
<evidence type="ECO:0000313" key="6">
    <source>
        <dbReference type="EMBL" id="UVR55820.1"/>
    </source>
</evidence>
<accession>A0A081TKX7</accession>